<gene>
    <name evidence="2" type="ORF">GCM10008938_19660</name>
</gene>
<dbReference type="EMBL" id="BMOD01000005">
    <property type="protein sequence ID" value="GGJ33482.1"/>
    <property type="molecule type" value="Genomic_DNA"/>
</dbReference>
<comment type="caution">
    <text evidence="2">The sequence shown here is derived from an EMBL/GenBank/DDBJ whole genome shotgun (WGS) entry which is preliminary data.</text>
</comment>
<accession>A0ABQ2D0V4</accession>
<organism evidence="2 3">
    <name type="scientific">Deinococcus roseus</name>
    <dbReference type="NCBI Taxonomy" id="392414"/>
    <lineage>
        <taxon>Bacteria</taxon>
        <taxon>Thermotogati</taxon>
        <taxon>Deinococcota</taxon>
        <taxon>Deinococci</taxon>
        <taxon>Deinococcales</taxon>
        <taxon>Deinococcaceae</taxon>
        <taxon>Deinococcus</taxon>
    </lineage>
</organism>
<proteinExistence type="predicted"/>
<feature type="domain" description="Pvc16 N-terminal" evidence="1">
    <location>
        <begin position="9"/>
        <end position="190"/>
    </location>
</feature>
<evidence type="ECO:0000313" key="3">
    <source>
        <dbReference type="Proteomes" id="UP000632222"/>
    </source>
</evidence>
<dbReference type="InterPro" id="IPR025351">
    <property type="entry name" value="Pvc16_N"/>
</dbReference>
<sequence>MADSRAIVAVADALKRLFDQQFKQDYPSHPVVTSLTVQLIRGQDLAGSGAISQGTLLLFIPRVTPNLSTRNRLPEDRPDGKRYYPLLPVDIHFVLLPVLKSAAAHLEFLGWIYRTLDDHPVLSSGFLNAGTYGTVFGPDEFVEIQLESPPLPDWVALFEVNKARLDAGVSCVARAVNLDSRRQIETHPEVQIQDWRHDTWK</sequence>
<keyword evidence="3" id="KW-1185">Reference proteome</keyword>
<dbReference type="Proteomes" id="UP000632222">
    <property type="component" value="Unassembled WGS sequence"/>
</dbReference>
<reference evidence="3" key="1">
    <citation type="journal article" date="2019" name="Int. J. Syst. Evol. Microbiol.">
        <title>The Global Catalogue of Microorganisms (GCM) 10K type strain sequencing project: providing services to taxonomists for standard genome sequencing and annotation.</title>
        <authorList>
            <consortium name="The Broad Institute Genomics Platform"/>
            <consortium name="The Broad Institute Genome Sequencing Center for Infectious Disease"/>
            <person name="Wu L."/>
            <person name="Ma J."/>
        </authorList>
    </citation>
    <scope>NUCLEOTIDE SEQUENCE [LARGE SCALE GENOMIC DNA]</scope>
    <source>
        <strain evidence="3">JCM 14370</strain>
    </source>
</reference>
<evidence type="ECO:0000313" key="2">
    <source>
        <dbReference type="EMBL" id="GGJ33482.1"/>
    </source>
</evidence>
<evidence type="ECO:0000259" key="1">
    <source>
        <dbReference type="Pfam" id="PF14065"/>
    </source>
</evidence>
<protein>
    <recommendedName>
        <fullName evidence="1">Pvc16 N-terminal domain-containing protein</fullName>
    </recommendedName>
</protein>
<name>A0ABQ2D0V4_9DEIO</name>
<dbReference type="RefSeq" id="WP_189002506.1">
    <property type="nucleotide sequence ID" value="NZ_BMOD01000005.1"/>
</dbReference>
<dbReference type="Pfam" id="PF14065">
    <property type="entry name" value="Pvc16_N"/>
    <property type="match status" value="1"/>
</dbReference>